<reference evidence="1" key="1">
    <citation type="submission" date="2020-04" db="EMBL/GenBank/DDBJ databases">
        <authorList>
            <person name="Chiriac C."/>
            <person name="Salcher M."/>
            <person name="Ghai R."/>
            <person name="Kavagutti S V."/>
        </authorList>
    </citation>
    <scope>NUCLEOTIDE SEQUENCE</scope>
</reference>
<dbReference type="EMBL" id="LR796238">
    <property type="protein sequence ID" value="CAB4130428.1"/>
    <property type="molecule type" value="Genomic_DNA"/>
</dbReference>
<proteinExistence type="predicted"/>
<sequence>MKAAALLLLLVGCTPTPAIVSACIPQRIFASIADRVEVLCTDGRLFVYWRKPT</sequence>
<gene>
    <name evidence="1" type="ORF">UFOVP119_52</name>
</gene>
<name>A0A6J5L733_9CAUD</name>
<evidence type="ECO:0000313" key="1">
    <source>
        <dbReference type="EMBL" id="CAB4130428.1"/>
    </source>
</evidence>
<organism evidence="1">
    <name type="scientific">uncultured Caudovirales phage</name>
    <dbReference type="NCBI Taxonomy" id="2100421"/>
    <lineage>
        <taxon>Viruses</taxon>
        <taxon>Duplodnaviria</taxon>
        <taxon>Heunggongvirae</taxon>
        <taxon>Uroviricota</taxon>
        <taxon>Caudoviricetes</taxon>
        <taxon>Peduoviridae</taxon>
        <taxon>Maltschvirus</taxon>
        <taxon>Maltschvirus maltsch</taxon>
    </lineage>
</organism>
<dbReference type="PROSITE" id="PS51257">
    <property type="entry name" value="PROKAR_LIPOPROTEIN"/>
    <property type="match status" value="1"/>
</dbReference>
<accession>A0A6J5L733</accession>
<protein>
    <submittedName>
        <fullName evidence="1">Uncharacterized protein</fullName>
    </submittedName>
</protein>